<feature type="domain" description="RNA recognition motif" evidence="6">
    <location>
        <begin position="84"/>
        <end position="161"/>
    </location>
</feature>
<dbReference type="InterPro" id="IPR003954">
    <property type="entry name" value="RRM_euk-type"/>
</dbReference>
<sequence>MDGFELLGRKLKVRWASFANAADQNAFDAASARASGGEGGAGGNAPQQPTVPIGVAANLAWPSTGAATPADAGDGSTGADDQRCVVLTNMVSLSEASDPELENEIREETLKYGGVERVKIHPVVEHKQVRIFVLYCDTASAQRARSGLHRRYFGGLLISASMYETSRFLAGDLSQPLLGGLVHGGRSQ</sequence>
<keyword evidence="2" id="KW-0507">mRNA processing</keyword>
<keyword evidence="3" id="KW-0694">RNA-binding</keyword>
<dbReference type="AlphaFoldDB" id="A0A7S2CCF8"/>
<dbReference type="GO" id="GO:0045292">
    <property type="term" value="P:mRNA cis splicing, via spliceosome"/>
    <property type="evidence" value="ECO:0007669"/>
    <property type="project" value="InterPro"/>
</dbReference>
<evidence type="ECO:0000256" key="5">
    <source>
        <dbReference type="ARBA" id="ARBA00023242"/>
    </source>
</evidence>
<dbReference type="FunFam" id="3.30.70.330:FF:000382">
    <property type="entry name" value="G-patch domain-containing protein"/>
    <property type="match status" value="1"/>
</dbReference>
<evidence type="ECO:0000256" key="1">
    <source>
        <dbReference type="ARBA" id="ARBA00004123"/>
    </source>
</evidence>
<dbReference type="CDD" id="cd12374">
    <property type="entry name" value="RRM_UHM_SPF45_PUF60"/>
    <property type="match status" value="1"/>
</dbReference>
<organism evidence="7">
    <name type="scientific">Florenciella parvula</name>
    <dbReference type="NCBI Taxonomy" id="236787"/>
    <lineage>
        <taxon>Eukaryota</taxon>
        <taxon>Sar</taxon>
        <taxon>Stramenopiles</taxon>
        <taxon>Ochrophyta</taxon>
        <taxon>Dictyochophyceae</taxon>
        <taxon>Florenciellales</taxon>
        <taxon>Florenciella</taxon>
    </lineage>
</organism>
<dbReference type="SUPFAM" id="SSF54928">
    <property type="entry name" value="RNA-binding domain, RBD"/>
    <property type="match status" value="1"/>
</dbReference>
<evidence type="ECO:0000313" key="7">
    <source>
        <dbReference type="EMBL" id="CAD9421840.1"/>
    </source>
</evidence>
<dbReference type="InterPro" id="IPR035979">
    <property type="entry name" value="RBD_domain_sf"/>
</dbReference>
<name>A0A7S2CCF8_9STRA</name>
<dbReference type="InterPro" id="IPR012677">
    <property type="entry name" value="Nucleotide-bd_a/b_plait_sf"/>
</dbReference>
<dbReference type="Gene3D" id="3.30.70.330">
    <property type="match status" value="1"/>
</dbReference>
<evidence type="ECO:0000256" key="2">
    <source>
        <dbReference type="ARBA" id="ARBA00022664"/>
    </source>
</evidence>
<proteinExistence type="predicted"/>
<comment type="subcellular location">
    <subcellularLocation>
        <location evidence="1">Nucleus</location>
    </subcellularLocation>
</comment>
<dbReference type="InterPro" id="IPR040052">
    <property type="entry name" value="RBM17"/>
</dbReference>
<evidence type="ECO:0000256" key="4">
    <source>
        <dbReference type="ARBA" id="ARBA00023187"/>
    </source>
</evidence>
<gene>
    <name evidence="7" type="ORF">FPAR1323_LOCUS10165</name>
</gene>
<keyword evidence="4" id="KW-0508">mRNA splicing</keyword>
<dbReference type="PANTHER" id="PTHR13288">
    <property type="entry name" value="SPLICING FACTOR 45 SPF45"/>
    <property type="match status" value="1"/>
</dbReference>
<dbReference type="PANTHER" id="PTHR13288:SF8">
    <property type="entry name" value="SPLICING FACTOR 45"/>
    <property type="match status" value="1"/>
</dbReference>
<dbReference type="EMBL" id="HBGT01019296">
    <property type="protein sequence ID" value="CAD9421840.1"/>
    <property type="molecule type" value="Transcribed_RNA"/>
</dbReference>
<protein>
    <recommendedName>
        <fullName evidence="6">RNA recognition motif domain-containing protein</fullName>
    </recommendedName>
</protein>
<accession>A0A7S2CCF8</accession>
<dbReference type="SMART" id="SM00361">
    <property type="entry name" value="RRM_1"/>
    <property type="match status" value="1"/>
</dbReference>
<dbReference type="GO" id="GO:0071011">
    <property type="term" value="C:precatalytic spliceosome"/>
    <property type="evidence" value="ECO:0007669"/>
    <property type="project" value="TreeGrafter"/>
</dbReference>
<reference evidence="7" key="1">
    <citation type="submission" date="2021-01" db="EMBL/GenBank/DDBJ databases">
        <authorList>
            <person name="Corre E."/>
            <person name="Pelletier E."/>
            <person name="Niang G."/>
            <person name="Scheremetjew M."/>
            <person name="Finn R."/>
            <person name="Kale V."/>
            <person name="Holt S."/>
            <person name="Cochrane G."/>
            <person name="Meng A."/>
            <person name="Brown T."/>
            <person name="Cohen L."/>
        </authorList>
    </citation>
    <scope>NUCLEOTIDE SEQUENCE</scope>
    <source>
        <strain evidence="7">RCC1693</strain>
    </source>
</reference>
<dbReference type="GO" id="GO:0003723">
    <property type="term" value="F:RNA binding"/>
    <property type="evidence" value="ECO:0007669"/>
    <property type="project" value="UniProtKB-KW"/>
</dbReference>
<evidence type="ECO:0000259" key="6">
    <source>
        <dbReference type="SMART" id="SM00361"/>
    </source>
</evidence>
<evidence type="ECO:0000256" key="3">
    <source>
        <dbReference type="ARBA" id="ARBA00022884"/>
    </source>
</evidence>
<keyword evidence="5" id="KW-0539">Nucleus</keyword>